<dbReference type="Gene3D" id="3.40.1410.10">
    <property type="entry name" value="Chorismate lyase-like"/>
    <property type="match status" value="1"/>
</dbReference>
<dbReference type="SMART" id="SM00345">
    <property type="entry name" value="HTH_GNTR"/>
    <property type="match status" value="1"/>
</dbReference>
<dbReference type="RefSeq" id="WP_255923582.1">
    <property type="nucleotide sequence ID" value="NZ_JANFNG010000036.1"/>
</dbReference>
<accession>A0ABT1Q5C9</accession>
<evidence type="ECO:0000313" key="7">
    <source>
        <dbReference type="Proteomes" id="UP001057702"/>
    </source>
</evidence>
<dbReference type="PANTHER" id="PTHR44846">
    <property type="entry name" value="MANNOSYL-D-GLYCERATE TRANSPORT/METABOLISM SYSTEM REPRESSOR MNGR-RELATED"/>
    <property type="match status" value="1"/>
</dbReference>
<dbReference type="Proteomes" id="UP001057702">
    <property type="component" value="Unassembled WGS sequence"/>
</dbReference>
<dbReference type="InterPro" id="IPR036390">
    <property type="entry name" value="WH_DNA-bd_sf"/>
</dbReference>
<dbReference type="Gene3D" id="1.10.10.10">
    <property type="entry name" value="Winged helix-like DNA-binding domain superfamily/Winged helix DNA-binding domain"/>
    <property type="match status" value="1"/>
</dbReference>
<dbReference type="PROSITE" id="PS50949">
    <property type="entry name" value="HTH_GNTR"/>
    <property type="match status" value="1"/>
</dbReference>
<dbReference type="Pfam" id="PF00392">
    <property type="entry name" value="GntR"/>
    <property type="match status" value="1"/>
</dbReference>
<dbReference type="SMART" id="SM00866">
    <property type="entry name" value="UTRA"/>
    <property type="match status" value="1"/>
</dbReference>
<dbReference type="InterPro" id="IPR050679">
    <property type="entry name" value="Bact_HTH_transcr_reg"/>
</dbReference>
<reference evidence="6" key="1">
    <citation type="submission" date="2022-06" db="EMBL/GenBank/DDBJ databases">
        <title>Draft genome sequence of Streptomyces sp. RB6PN25 isolated from peat swamp forest in Thailand.</title>
        <authorList>
            <person name="Duangmal K."/>
            <person name="Klaysubun C."/>
        </authorList>
    </citation>
    <scope>NUCLEOTIDE SEQUENCE</scope>
    <source>
        <strain evidence="6">RB6PN25</strain>
    </source>
</reference>
<evidence type="ECO:0000256" key="2">
    <source>
        <dbReference type="ARBA" id="ARBA00023125"/>
    </source>
</evidence>
<dbReference type="InterPro" id="IPR028978">
    <property type="entry name" value="Chorismate_lyase_/UTRA_dom_sf"/>
</dbReference>
<dbReference type="PANTHER" id="PTHR44846:SF17">
    <property type="entry name" value="GNTR-FAMILY TRANSCRIPTIONAL REGULATOR"/>
    <property type="match status" value="1"/>
</dbReference>
<feature type="region of interest" description="Disordered" evidence="4">
    <location>
        <begin position="77"/>
        <end position="100"/>
    </location>
</feature>
<evidence type="ECO:0000259" key="5">
    <source>
        <dbReference type="PROSITE" id="PS50949"/>
    </source>
</evidence>
<proteinExistence type="predicted"/>
<comment type="caution">
    <text evidence="6">The sequence shown here is derived from an EMBL/GenBank/DDBJ whole genome shotgun (WGS) entry which is preliminary data.</text>
</comment>
<dbReference type="CDD" id="cd07377">
    <property type="entry name" value="WHTH_GntR"/>
    <property type="match status" value="1"/>
</dbReference>
<keyword evidence="1" id="KW-0805">Transcription regulation</keyword>
<dbReference type="SUPFAM" id="SSF64288">
    <property type="entry name" value="Chorismate lyase-like"/>
    <property type="match status" value="1"/>
</dbReference>
<feature type="compositionally biased region" description="Basic and acidic residues" evidence="4">
    <location>
        <begin position="81"/>
        <end position="97"/>
    </location>
</feature>
<evidence type="ECO:0000256" key="1">
    <source>
        <dbReference type="ARBA" id="ARBA00023015"/>
    </source>
</evidence>
<dbReference type="Pfam" id="PF07702">
    <property type="entry name" value="UTRA"/>
    <property type="match status" value="1"/>
</dbReference>
<keyword evidence="2" id="KW-0238">DNA-binding</keyword>
<dbReference type="PRINTS" id="PR00035">
    <property type="entry name" value="HTHGNTR"/>
</dbReference>
<name>A0ABT1Q5C9_9ACTN</name>
<keyword evidence="7" id="KW-1185">Reference proteome</keyword>
<evidence type="ECO:0000256" key="4">
    <source>
        <dbReference type="SAM" id="MobiDB-lite"/>
    </source>
</evidence>
<organism evidence="6 7">
    <name type="scientific">Streptomyces humicola</name>
    <dbReference type="NCBI Taxonomy" id="2953240"/>
    <lineage>
        <taxon>Bacteria</taxon>
        <taxon>Bacillati</taxon>
        <taxon>Actinomycetota</taxon>
        <taxon>Actinomycetes</taxon>
        <taxon>Kitasatosporales</taxon>
        <taxon>Streptomycetaceae</taxon>
        <taxon>Streptomyces</taxon>
    </lineage>
</organism>
<evidence type="ECO:0000256" key="3">
    <source>
        <dbReference type="ARBA" id="ARBA00023163"/>
    </source>
</evidence>
<dbReference type="EMBL" id="JANFNG010000036">
    <property type="protein sequence ID" value="MCQ4084520.1"/>
    <property type="molecule type" value="Genomic_DNA"/>
</dbReference>
<gene>
    <name evidence="6" type="ORF">NGB36_29090</name>
</gene>
<dbReference type="InterPro" id="IPR036388">
    <property type="entry name" value="WH-like_DNA-bd_sf"/>
</dbReference>
<dbReference type="InterPro" id="IPR000524">
    <property type="entry name" value="Tscrpt_reg_HTH_GntR"/>
</dbReference>
<dbReference type="InterPro" id="IPR011663">
    <property type="entry name" value="UTRA"/>
</dbReference>
<keyword evidence="3" id="KW-0804">Transcription</keyword>
<protein>
    <submittedName>
        <fullName evidence="6">GntR family transcriptional regulator</fullName>
    </submittedName>
</protein>
<evidence type="ECO:0000313" key="6">
    <source>
        <dbReference type="EMBL" id="MCQ4084520.1"/>
    </source>
</evidence>
<sequence length="262" mass="29260">MAKRYEAIADALREQIRTGRLSPGDRLPTEAALVKRYKVSLPTVRQALGVLQAEGLVVKSHGRGNFVRKPRTKVVRSNGRHQWEKDRARAPREEREATGATEYDTGLTVNDLVFSAEYREAKATEELAAALDVPIGTRLLERTYRTRCREEEAPFNVVRSHLVYDLIAANPDLLDEANEPWPGGTQSQLYTVGIEVGRVEEHVTARPPTVEEVEELGLTAGVSVMVLRKMSMDTTGRVVDVTEVTLPGDRTELVFTTPLARW</sequence>
<dbReference type="SUPFAM" id="SSF46785">
    <property type="entry name" value="Winged helix' DNA-binding domain"/>
    <property type="match status" value="1"/>
</dbReference>
<feature type="domain" description="HTH gntR-type" evidence="5">
    <location>
        <begin position="2"/>
        <end position="70"/>
    </location>
</feature>